<dbReference type="AlphaFoldDB" id="A0A2T9Y0X0"/>
<evidence type="ECO:0008006" key="4">
    <source>
        <dbReference type="Google" id="ProtNLM"/>
    </source>
</evidence>
<proteinExistence type="predicted"/>
<dbReference type="InterPro" id="IPR036927">
    <property type="entry name" value="Cyt_c_oxase-like_su1_sf"/>
</dbReference>
<keyword evidence="1" id="KW-0472">Membrane</keyword>
<keyword evidence="1" id="KW-1133">Transmembrane helix</keyword>
<dbReference type="GO" id="GO:0005739">
    <property type="term" value="C:mitochondrion"/>
    <property type="evidence" value="ECO:0007669"/>
    <property type="project" value="UniProtKB-ARBA"/>
</dbReference>
<protein>
    <recommendedName>
        <fullName evidence="4">Cytochrome oxidase subunit I profile domain-containing protein</fullName>
    </recommendedName>
</protein>
<accession>A0A2T9Y0X0</accession>
<name>A0A2T9Y0X0_9FUNG</name>
<sequence length="131" mass="14786">MISSYGSLISVFSTIIFLYILYDQLTKIENPVSSDYWYHPQFFNTSNIGSISTLSSDSLEWTISTPTPLHYLYELPKVTDTVDNSPITNTSKSLSILDSLKLDSATKVMAGIDKLNEREGSFYGLEQWPKL</sequence>
<dbReference type="OrthoDB" id="5512188at2759"/>
<dbReference type="STRING" id="133385.A0A2T9Y0X0"/>
<evidence type="ECO:0000313" key="3">
    <source>
        <dbReference type="Proteomes" id="UP000245383"/>
    </source>
</evidence>
<comment type="caution">
    <text evidence="2">The sequence shown here is derived from an EMBL/GenBank/DDBJ whole genome shotgun (WGS) entry which is preliminary data.</text>
</comment>
<keyword evidence="3" id="KW-1185">Reference proteome</keyword>
<dbReference type="Proteomes" id="UP000245383">
    <property type="component" value="Unassembled WGS sequence"/>
</dbReference>
<dbReference type="EMBL" id="MBFR01000746">
    <property type="protein sequence ID" value="PVU86006.1"/>
    <property type="molecule type" value="Genomic_DNA"/>
</dbReference>
<feature type="transmembrane region" description="Helical" evidence="1">
    <location>
        <begin position="6"/>
        <end position="22"/>
    </location>
</feature>
<evidence type="ECO:0000256" key="1">
    <source>
        <dbReference type="SAM" id="Phobius"/>
    </source>
</evidence>
<evidence type="ECO:0000313" key="2">
    <source>
        <dbReference type="EMBL" id="PVU86006.1"/>
    </source>
</evidence>
<dbReference type="SUPFAM" id="SSF81442">
    <property type="entry name" value="Cytochrome c oxidase subunit I-like"/>
    <property type="match status" value="1"/>
</dbReference>
<reference evidence="2 3" key="1">
    <citation type="journal article" date="2018" name="MBio">
        <title>Comparative Genomics Reveals the Core Gene Toolbox for the Fungus-Insect Symbiosis.</title>
        <authorList>
            <person name="Wang Y."/>
            <person name="Stata M."/>
            <person name="Wang W."/>
            <person name="Stajich J.E."/>
            <person name="White M.M."/>
            <person name="Moncalvo J.M."/>
        </authorList>
    </citation>
    <scope>NUCLEOTIDE SEQUENCE [LARGE SCALE GENOMIC DNA]</scope>
    <source>
        <strain evidence="2 3">SWE-8-4</strain>
    </source>
</reference>
<organism evidence="2 3">
    <name type="scientific">Smittium simulii</name>
    <dbReference type="NCBI Taxonomy" id="133385"/>
    <lineage>
        <taxon>Eukaryota</taxon>
        <taxon>Fungi</taxon>
        <taxon>Fungi incertae sedis</taxon>
        <taxon>Zoopagomycota</taxon>
        <taxon>Kickxellomycotina</taxon>
        <taxon>Harpellomycetes</taxon>
        <taxon>Harpellales</taxon>
        <taxon>Legeriomycetaceae</taxon>
        <taxon>Smittium</taxon>
    </lineage>
</organism>
<dbReference type="Gene3D" id="1.20.210.10">
    <property type="entry name" value="Cytochrome c oxidase-like, subunit I domain"/>
    <property type="match status" value="1"/>
</dbReference>
<keyword evidence="1" id="KW-0812">Transmembrane</keyword>
<gene>
    <name evidence="2" type="ORF">BB561_006840</name>
</gene>